<organism evidence="2">
    <name type="scientific">bioreactor metagenome</name>
    <dbReference type="NCBI Taxonomy" id="1076179"/>
    <lineage>
        <taxon>unclassified sequences</taxon>
        <taxon>metagenomes</taxon>
        <taxon>ecological metagenomes</taxon>
    </lineage>
</organism>
<keyword evidence="1" id="KW-0812">Transmembrane</keyword>
<dbReference type="AlphaFoldDB" id="A0A645H8W7"/>
<sequence length="60" mass="7184">MQLKSTKRKNQEYFAAWDKKIENTWICVLTDMATPFIIFVVLNIFTILILIKLNIYNLNF</sequence>
<keyword evidence="1" id="KW-0472">Membrane</keyword>
<name>A0A645H8W7_9ZZZZ</name>
<gene>
    <name evidence="2" type="ORF">SDC9_182916</name>
</gene>
<accession>A0A645H8W7</accession>
<protein>
    <submittedName>
        <fullName evidence="2">Uncharacterized protein</fullName>
    </submittedName>
</protein>
<feature type="transmembrane region" description="Helical" evidence="1">
    <location>
        <begin position="32"/>
        <end position="51"/>
    </location>
</feature>
<comment type="caution">
    <text evidence="2">The sequence shown here is derived from an EMBL/GenBank/DDBJ whole genome shotgun (WGS) entry which is preliminary data.</text>
</comment>
<proteinExistence type="predicted"/>
<reference evidence="2" key="1">
    <citation type="submission" date="2019-08" db="EMBL/GenBank/DDBJ databases">
        <authorList>
            <person name="Kucharzyk K."/>
            <person name="Murdoch R.W."/>
            <person name="Higgins S."/>
            <person name="Loffler F."/>
        </authorList>
    </citation>
    <scope>NUCLEOTIDE SEQUENCE</scope>
</reference>
<dbReference type="EMBL" id="VSSQ01088976">
    <property type="protein sequence ID" value="MPN35418.1"/>
    <property type="molecule type" value="Genomic_DNA"/>
</dbReference>
<evidence type="ECO:0000313" key="2">
    <source>
        <dbReference type="EMBL" id="MPN35418.1"/>
    </source>
</evidence>
<keyword evidence="1" id="KW-1133">Transmembrane helix</keyword>
<evidence type="ECO:0000256" key="1">
    <source>
        <dbReference type="SAM" id="Phobius"/>
    </source>
</evidence>